<feature type="compositionally biased region" description="Basic residues" evidence="1">
    <location>
        <begin position="245"/>
        <end position="255"/>
    </location>
</feature>
<dbReference type="RefSeq" id="WP_344152947.1">
    <property type="nucleotide sequence ID" value="NZ_BAAABV010000006.1"/>
</dbReference>
<keyword evidence="3" id="KW-1185">Reference proteome</keyword>
<name>A0ABN0V498_9ACTN</name>
<accession>A0ABN0V498</accession>
<comment type="caution">
    <text evidence="2">The sequence shown here is derived from an EMBL/GenBank/DDBJ whole genome shotgun (WGS) entry which is preliminary data.</text>
</comment>
<protein>
    <submittedName>
        <fullName evidence="2">Uncharacterized protein</fullName>
    </submittedName>
</protein>
<feature type="region of interest" description="Disordered" evidence="1">
    <location>
        <begin position="192"/>
        <end position="270"/>
    </location>
</feature>
<evidence type="ECO:0000313" key="2">
    <source>
        <dbReference type="EMBL" id="GAA0274364.1"/>
    </source>
</evidence>
<gene>
    <name evidence="2" type="ORF">GCM10010302_10000</name>
</gene>
<evidence type="ECO:0000313" key="3">
    <source>
        <dbReference type="Proteomes" id="UP001501867"/>
    </source>
</evidence>
<feature type="compositionally biased region" description="Pro residues" evidence="1">
    <location>
        <begin position="229"/>
        <end position="242"/>
    </location>
</feature>
<reference evidence="2 3" key="1">
    <citation type="journal article" date="2019" name="Int. J. Syst. Evol. Microbiol.">
        <title>The Global Catalogue of Microorganisms (GCM) 10K type strain sequencing project: providing services to taxonomists for standard genome sequencing and annotation.</title>
        <authorList>
            <consortium name="The Broad Institute Genomics Platform"/>
            <consortium name="The Broad Institute Genome Sequencing Center for Infectious Disease"/>
            <person name="Wu L."/>
            <person name="Ma J."/>
        </authorList>
    </citation>
    <scope>NUCLEOTIDE SEQUENCE [LARGE SCALE GENOMIC DNA]</scope>
    <source>
        <strain evidence="2 3">JCM 4505</strain>
    </source>
</reference>
<organism evidence="2 3">
    <name type="scientific">Streptomyces polychromogenes</name>
    <dbReference type="NCBI Taxonomy" id="67342"/>
    <lineage>
        <taxon>Bacteria</taxon>
        <taxon>Bacillati</taxon>
        <taxon>Actinomycetota</taxon>
        <taxon>Actinomycetes</taxon>
        <taxon>Kitasatosporales</taxon>
        <taxon>Streptomycetaceae</taxon>
        <taxon>Streptomyces</taxon>
    </lineage>
</organism>
<dbReference type="Proteomes" id="UP001501867">
    <property type="component" value="Unassembled WGS sequence"/>
</dbReference>
<evidence type="ECO:0000256" key="1">
    <source>
        <dbReference type="SAM" id="MobiDB-lite"/>
    </source>
</evidence>
<proteinExistence type="predicted"/>
<feature type="compositionally biased region" description="Low complexity" evidence="1">
    <location>
        <begin position="256"/>
        <end position="270"/>
    </location>
</feature>
<sequence>MLIKGYDAGPLVPGESLPARPGFWSNHLLPMCGLGGCAERPDPEWFGEDGADADALSDVLFDPGRWPVFRIPAEDGPGAVVIYRNLEGDYGTDYLLTQPGRSRAERIAGWDGDFSGTGLTWHELIRIADHPSPAAEGIHDTAVRFLLLLPVLTDPDVPESAPARLITALTAVGAAQDTASVTAEHLLAHLTKRSRHDPTWTSPLSGSQTPAGRGVPAAGGETGTGAAPSPSPSSVPAPPPSPCRCGRRPAVRHSKAAAASRRARATSAGS</sequence>
<dbReference type="EMBL" id="BAAABV010000006">
    <property type="protein sequence ID" value="GAA0274364.1"/>
    <property type="molecule type" value="Genomic_DNA"/>
</dbReference>
<feature type="compositionally biased region" description="Polar residues" evidence="1">
    <location>
        <begin position="199"/>
        <end position="210"/>
    </location>
</feature>